<reference evidence="4" key="1">
    <citation type="journal article" date="2019" name="Int. J. Syst. Evol. Microbiol.">
        <title>The Global Catalogue of Microorganisms (GCM) 10K type strain sequencing project: providing services to taxonomists for standard genome sequencing and annotation.</title>
        <authorList>
            <consortium name="The Broad Institute Genomics Platform"/>
            <consortium name="The Broad Institute Genome Sequencing Center for Infectious Disease"/>
            <person name="Wu L."/>
            <person name="Ma J."/>
        </authorList>
    </citation>
    <scope>NUCLEOTIDE SEQUENCE [LARGE SCALE GENOMIC DNA]</scope>
    <source>
        <strain evidence="4">KACC 12597</strain>
    </source>
</reference>
<keyword evidence="2" id="KW-1133">Transmembrane helix</keyword>
<dbReference type="Gene3D" id="1.20.1480.30">
    <property type="entry name" value="Designed four-helix bundle protein"/>
    <property type="match status" value="1"/>
</dbReference>
<feature type="region of interest" description="Disordered" evidence="1">
    <location>
        <begin position="1"/>
        <end position="38"/>
    </location>
</feature>
<evidence type="ECO:0008006" key="5">
    <source>
        <dbReference type="Google" id="ProtNLM"/>
    </source>
</evidence>
<comment type="caution">
    <text evidence="3">The sequence shown here is derived from an EMBL/GenBank/DDBJ whole genome shotgun (WGS) entry which is preliminary data.</text>
</comment>
<evidence type="ECO:0000256" key="1">
    <source>
        <dbReference type="SAM" id="MobiDB-lite"/>
    </source>
</evidence>
<dbReference type="EMBL" id="JBHUHX010000001">
    <property type="protein sequence ID" value="MFD2110270.1"/>
    <property type="molecule type" value="Genomic_DNA"/>
</dbReference>
<dbReference type="RefSeq" id="WP_386021513.1">
    <property type="nucleotide sequence ID" value="NZ_JBHUHX010000001.1"/>
</dbReference>
<sequence>MERAPRGQAFWRVDNDREDRPMTNGNSEGQAGNSGQDNSAAAIAQALGQLVEEVQKDNQQDRKLVYTIVGILGIGVVAAGVNIGGLVVSMSDDMHDMNLSMKTMRSDMTAMRAHIETMSKVMATMDSMGADIRQMTAKVDAMSADVGRMSTAVDRMTHSVGIMSTMTPAVQKMSYDTGSMGRDMHWMMPYNWMPGQ</sequence>
<organism evidence="3 4">
    <name type="scientific">Thiorhodococcus fuscus</name>
    <dbReference type="NCBI Taxonomy" id="527200"/>
    <lineage>
        <taxon>Bacteria</taxon>
        <taxon>Pseudomonadati</taxon>
        <taxon>Pseudomonadota</taxon>
        <taxon>Gammaproteobacteria</taxon>
        <taxon>Chromatiales</taxon>
        <taxon>Chromatiaceae</taxon>
        <taxon>Thiorhodococcus</taxon>
    </lineage>
</organism>
<dbReference type="SUPFAM" id="SSF58100">
    <property type="entry name" value="Bacterial hemolysins"/>
    <property type="match status" value="1"/>
</dbReference>
<feature type="compositionally biased region" description="Polar residues" evidence="1">
    <location>
        <begin position="23"/>
        <end position="38"/>
    </location>
</feature>
<keyword evidence="2" id="KW-0472">Membrane</keyword>
<gene>
    <name evidence="3" type="ORF">ACFSJC_00265</name>
</gene>
<accession>A0ABW4Y3H5</accession>
<feature type="transmembrane region" description="Helical" evidence="2">
    <location>
        <begin position="64"/>
        <end position="88"/>
    </location>
</feature>
<evidence type="ECO:0000256" key="2">
    <source>
        <dbReference type="SAM" id="Phobius"/>
    </source>
</evidence>
<evidence type="ECO:0000313" key="3">
    <source>
        <dbReference type="EMBL" id="MFD2110270.1"/>
    </source>
</evidence>
<protein>
    <recommendedName>
        <fullName evidence="5">Translation initiation factor 2</fullName>
    </recommendedName>
</protein>
<proteinExistence type="predicted"/>
<name>A0ABW4Y3H5_9GAMM</name>
<dbReference type="Proteomes" id="UP001597337">
    <property type="component" value="Unassembled WGS sequence"/>
</dbReference>
<evidence type="ECO:0000313" key="4">
    <source>
        <dbReference type="Proteomes" id="UP001597337"/>
    </source>
</evidence>
<keyword evidence="4" id="KW-1185">Reference proteome</keyword>
<keyword evidence="2" id="KW-0812">Transmembrane</keyword>